<keyword evidence="1" id="KW-0732">Signal</keyword>
<evidence type="ECO:0000313" key="2">
    <source>
        <dbReference type="EMBL" id="PZQ22790.1"/>
    </source>
</evidence>
<comment type="caution">
    <text evidence="2">The sequence shown here is derived from an EMBL/GenBank/DDBJ whole genome shotgun (WGS) entry which is preliminary data.</text>
</comment>
<organism evidence="2 3">
    <name type="scientific">Sphingopyxis macrogoltabida</name>
    <name type="common">Sphingomonas macrogoltabidus</name>
    <dbReference type="NCBI Taxonomy" id="33050"/>
    <lineage>
        <taxon>Bacteria</taxon>
        <taxon>Pseudomonadati</taxon>
        <taxon>Pseudomonadota</taxon>
        <taxon>Alphaproteobacteria</taxon>
        <taxon>Sphingomonadales</taxon>
        <taxon>Sphingomonadaceae</taxon>
        <taxon>Sphingopyxis</taxon>
    </lineage>
</organism>
<dbReference type="Proteomes" id="UP000248597">
    <property type="component" value="Unassembled WGS sequence"/>
</dbReference>
<evidence type="ECO:0000313" key="3">
    <source>
        <dbReference type="Proteomes" id="UP000248597"/>
    </source>
</evidence>
<accession>A0A2W5N973</accession>
<dbReference type="AlphaFoldDB" id="A0A2W5N973"/>
<sequence>MRERLAMILAPLLLLTGCATTTRGWTGPDTESFADAHADCRSRTAALGGQASRQFAVETCLVGKGWTPPRR</sequence>
<proteinExistence type="predicted"/>
<evidence type="ECO:0000256" key="1">
    <source>
        <dbReference type="SAM" id="SignalP"/>
    </source>
</evidence>
<feature type="signal peptide" evidence="1">
    <location>
        <begin position="1"/>
        <end position="21"/>
    </location>
</feature>
<reference evidence="2 3" key="1">
    <citation type="submission" date="2017-08" db="EMBL/GenBank/DDBJ databases">
        <title>Infants hospitalized years apart are colonized by the same room-sourced microbial strains.</title>
        <authorList>
            <person name="Brooks B."/>
            <person name="Olm M.R."/>
            <person name="Firek B.A."/>
            <person name="Baker R."/>
            <person name="Thomas B.C."/>
            <person name="Morowitz M.J."/>
            <person name="Banfield J.F."/>
        </authorList>
    </citation>
    <scope>NUCLEOTIDE SEQUENCE [LARGE SCALE GENOMIC DNA]</scope>
    <source>
        <strain evidence="2">S2_005_003_R2_47</strain>
    </source>
</reference>
<name>A0A2W5N973_SPHMC</name>
<dbReference type="EMBL" id="QFPJ01000012">
    <property type="protein sequence ID" value="PZQ22790.1"/>
    <property type="molecule type" value="Genomic_DNA"/>
</dbReference>
<feature type="chain" id="PRO_5016149432" description="Lipoprotein" evidence="1">
    <location>
        <begin position="22"/>
        <end position="71"/>
    </location>
</feature>
<protein>
    <recommendedName>
        <fullName evidence="4">Lipoprotein</fullName>
    </recommendedName>
</protein>
<dbReference type="PROSITE" id="PS51257">
    <property type="entry name" value="PROKAR_LIPOPROTEIN"/>
    <property type="match status" value="1"/>
</dbReference>
<evidence type="ECO:0008006" key="4">
    <source>
        <dbReference type="Google" id="ProtNLM"/>
    </source>
</evidence>
<gene>
    <name evidence="2" type="ORF">DI569_06990</name>
</gene>